<dbReference type="GO" id="GO:0042790">
    <property type="term" value="P:nucleolar large rRNA transcription by RNA polymerase I"/>
    <property type="evidence" value="ECO:0007669"/>
    <property type="project" value="TreeGrafter"/>
</dbReference>
<name>A0AA40AF57_9PEZI</name>
<dbReference type="GO" id="GO:0001164">
    <property type="term" value="F:RNA polymerase I core promoter sequence-specific DNA binding"/>
    <property type="evidence" value="ECO:0007669"/>
    <property type="project" value="TreeGrafter"/>
</dbReference>
<accession>A0AA40AF57</accession>
<dbReference type="InterPro" id="IPR053029">
    <property type="entry name" value="RNA_pol_I-specific_init_factor"/>
</dbReference>
<dbReference type="Proteomes" id="UP001172102">
    <property type="component" value="Unassembled WGS sequence"/>
</dbReference>
<protein>
    <submittedName>
        <fullName evidence="2">Uncharacterized protein</fullName>
    </submittedName>
</protein>
<proteinExistence type="predicted"/>
<dbReference type="EMBL" id="JAUKUA010000004">
    <property type="protein sequence ID" value="KAK0714613.1"/>
    <property type="molecule type" value="Genomic_DNA"/>
</dbReference>
<dbReference type="AlphaFoldDB" id="A0AA40AF57"/>
<evidence type="ECO:0000256" key="1">
    <source>
        <dbReference type="SAM" id="MobiDB-lite"/>
    </source>
</evidence>
<keyword evidence="3" id="KW-1185">Reference proteome</keyword>
<gene>
    <name evidence="2" type="ORF">B0H67DRAFT_451834</name>
</gene>
<organism evidence="2 3">
    <name type="scientific">Lasiosphaeris hirsuta</name>
    <dbReference type="NCBI Taxonomy" id="260670"/>
    <lineage>
        <taxon>Eukaryota</taxon>
        <taxon>Fungi</taxon>
        <taxon>Dikarya</taxon>
        <taxon>Ascomycota</taxon>
        <taxon>Pezizomycotina</taxon>
        <taxon>Sordariomycetes</taxon>
        <taxon>Sordariomycetidae</taxon>
        <taxon>Sordariales</taxon>
        <taxon>Lasiosphaeriaceae</taxon>
        <taxon>Lasiosphaeris</taxon>
    </lineage>
</organism>
<dbReference type="PANTHER" id="PTHR28244">
    <property type="entry name" value="RNA POLYMERASE I-SPECIFIC TRANSCRIPTION INITIATION FACTOR RRN11"/>
    <property type="match status" value="1"/>
</dbReference>
<feature type="region of interest" description="Disordered" evidence="1">
    <location>
        <begin position="20"/>
        <end position="89"/>
    </location>
</feature>
<dbReference type="PANTHER" id="PTHR28244:SF1">
    <property type="entry name" value="RNA POLYMERASE I-SPECIFIC TRANSCRIPTION INITIATION FACTOR RRN11"/>
    <property type="match status" value="1"/>
</dbReference>
<sequence>TNTDAVINPLSHPPDILKQFIPAGHPADQPLPSAVHPYFPHRPIPDPDDAAAGGQSAFSSPPPSEATSPPASVWGGTEAGGDGDDEGGWESEVREAAAAAAFAEKQSRAYRKHVGCLATALQRFLAAGDVAAARRVFGLLARARVYGKSVDLRFDRYWEYGTEILMRAGEGWGPVDEDEDEEDVRLERIAANLKQVKTYYTALIRQHPWNSRHHLEHYGSLDFYPSLFSCEMEGVHTEHARGLKRLEREHEAASWNGSDHDMDFDHQHDRDPLDLDYPMEGRGSPLAGVDDSQSEMRLQREKDGLRLHTLERMKELTKRMDDIMLPPPFNKDSELLRLRGMAALYMGDLSVPIAPQSQEEQIEGEQARANLRAKAKGLFLKIKEIGGDFEEQWLLDMLSSDDEGD</sequence>
<evidence type="ECO:0000313" key="3">
    <source>
        <dbReference type="Proteomes" id="UP001172102"/>
    </source>
</evidence>
<evidence type="ECO:0000313" key="2">
    <source>
        <dbReference type="EMBL" id="KAK0714613.1"/>
    </source>
</evidence>
<feature type="non-terminal residue" evidence="2">
    <location>
        <position position="405"/>
    </location>
</feature>
<dbReference type="GO" id="GO:0017025">
    <property type="term" value="F:TBP-class protein binding"/>
    <property type="evidence" value="ECO:0007669"/>
    <property type="project" value="TreeGrafter"/>
</dbReference>
<reference evidence="2" key="1">
    <citation type="submission" date="2023-06" db="EMBL/GenBank/DDBJ databases">
        <title>Genome-scale phylogeny and comparative genomics of the fungal order Sordariales.</title>
        <authorList>
            <consortium name="Lawrence Berkeley National Laboratory"/>
            <person name="Hensen N."/>
            <person name="Bonometti L."/>
            <person name="Westerberg I."/>
            <person name="Brannstrom I.O."/>
            <person name="Guillou S."/>
            <person name="Cros-Aarteil S."/>
            <person name="Calhoun S."/>
            <person name="Haridas S."/>
            <person name="Kuo A."/>
            <person name="Mondo S."/>
            <person name="Pangilinan J."/>
            <person name="Riley R."/>
            <person name="Labutti K."/>
            <person name="Andreopoulos B."/>
            <person name="Lipzen A."/>
            <person name="Chen C."/>
            <person name="Yanf M."/>
            <person name="Daum C."/>
            <person name="Ng V."/>
            <person name="Clum A."/>
            <person name="Steindorff A."/>
            <person name="Ohm R."/>
            <person name="Martin F."/>
            <person name="Silar P."/>
            <person name="Natvig D."/>
            <person name="Lalanne C."/>
            <person name="Gautier V."/>
            <person name="Ament-Velasquez S.L."/>
            <person name="Kruys A."/>
            <person name="Hutchinson M.I."/>
            <person name="Powell A.J."/>
            <person name="Barry K."/>
            <person name="Miller A.N."/>
            <person name="Grigoriev I.V."/>
            <person name="Debuchy R."/>
            <person name="Gladieux P."/>
            <person name="Thoren M.H."/>
            <person name="Johannesson H."/>
        </authorList>
    </citation>
    <scope>NUCLEOTIDE SEQUENCE</scope>
    <source>
        <strain evidence="2">SMH4607-1</strain>
    </source>
</reference>
<comment type="caution">
    <text evidence="2">The sequence shown here is derived from an EMBL/GenBank/DDBJ whole genome shotgun (WGS) entry which is preliminary data.</text>
</comment>
<feature type="non-terminal residue" evidence="2">
    <location>
        <position position="1"/>
    </location>
</feature>
<feature type="compositionally biased region" description="Low complexity" evidence="1">
    <location>
        <begin position="65"/>
        <end position="76"/>
    </location>
</feature>
<dbReference type="GO" id="GO:0070860">
    <property type="term" value="C:RNA polymerase I core factor complex"/>
    <property type="evidence" value="ECO:0007669"/>
    <property type="project" value="TreeGrafter"/>
</dbReference>